<dbReference type="Pfam" id="PF00201">
    <property type="entry name" value="UDPGT"/>
    <property type="match status" value="1"/>
</dbReference>
<evidence type="ECO:0000256" key="6">
    <source>
        <dbReference type="SAM" id="MobiDB-lite"/>
    </source>
</evidence>
<evidence type="ECO:0000256" key="2">
    <source>
        <dbReference type="ARBA" id="ARBA00022676"/>
    </source>
</evidence>
<name>A0ABD3JD10_EUCGL</name>
<keyword evidence="2 4" id="KW-0328">Glycosyltransferase</keyword>
<dbReference type="CDD" id="cd03784">
    <property type="entry name" value="GT1_Gtf-like"/>
    <property type="match status" value="1"/>
</dbReference>
<evidence type="ECO:0000313" key="7">
    <source>
        <dbReference type="EMBL" id="KAL3725014.1"/>
    </source>
</evidence>
<dbReference type="EMBL" id="JBJKBG010000008">
    <property type="protein sequence ID" value="KAL3725014.1"/>
    <property type="molecule type" value="Genomic_DNA"/>
</dbReference>
<dbReference type="GO" id="GO:0035251">
    <property type="term" value="F:UDP-glucosyltransferase activity"/>
    <property type="evidence" value="ECO:0007669"/>
    <property type="project" value="UniProtKB-ARBA"/>
</dbReference>
<dbReference type="Gene3D" id="3.40.50.2000">
    <property type="entry name" value="Glycogen Phosphorylase B"/>
    <property type="match status" value="2"/>
</dbReference>
<comment type="caution">
    <text evidence="7">The sequence shown here is derived from an EMBL/GenBank/DDBJ whole genome shotgun (WGS) entry which is preliminary data.</text>
</comment>
<dbReference type="PANTHER" id="PTHR11926">
    <property type="entry name" value="GLUCOSYL/GLUCURONOSYL TRANSFERASES"/>
    <property type="match status" value="1"/>
</dbReference>
<dbReference type="FunFam" id="3.40.50.2000:FF:000019">
    <property type="entry name" value="Glycosyltransferase"/>
    <property type="match status" value="1"/>
</dbReference>
<dbReference type="InterPro" id="IPR035595">
    <property type="entry name" value="UDP_glycos_trans_CS"/>
</dbReference>
<dbReference type="EC" id="2.4.1.-" evidence="5"/>
<evidence type="ECO:0000256" key="1">
    <source>
        <dbReference type="ARBA" id="ARBA00009995"/>
    </source>
</evidence>
<evidence type="ECO:0000313" key="8">
    <source>
        <dbReference type="Proteomes" id="UP001634007"/>
    </source>
</evidence>
<protein>
    <recommendedName>
        <fullName evidence="5">Glycosyltransferase</fullName>
        <ecNumber evidence="5">2.4.1.-</ecNumber>
    </recommendedName>
</protein>
<sequence length="481" mass="53163">MAHLQENNSRERERGEPMEPTSKLYRAHVLVLPCPGQGHINPMLQFSKRLVSKGLKATLALTVHIAKSMHADPSSSIDLETISDGHDLGGLAEAKSIQDYLTCFQTVGSRGLLELIHKLDRSGQLVDTVIYDGFLPWALDVAKQCDKLGVVFFTQTCAVNNIYYHVQRGLLPLPLSGGSVEVPGLPPLEPSEMPSFVCKLGTYPAFYVLVINQFMNVDEADFVLCDTFYELEKEVVDWMSANLWPLKTIGPTLPSLYLDKRHPNDAAYGINLFTPTTTSTVFTWLRHHPPHSVVYVSFGSIAELDPSQFSELARGLALAGHPFLWIVPSSEQHKLPRDPTDSIPSKEAFILPWCDQLEILTNDSIGCFVTHCGLNSVIEAICLGVPMVAMPQWTDQGTNAKFVEDVWRVGVRARADEAGLVSREEVERCVREVLGGERGREMANSARRWMAAAKASISEGGSSDRNIDDFVAKLATRSSVE</sequence>
<evidence type="ECO:0000256" key="5">
    <source>
        <dbReference type="RuleBase" id="RU362057"/>
    </source>
</evidence>
<dbReference type="PROSITE" id="PS00375">
    <property type="entry name" value="UDPGT"/>
    <property type="match status" value="1"/>
</dbReference>
<dbReference type="PANTHER" id="PTHR11926:SF1553">
    <property type="entry name" value="GLYCOSYLTRANSFERASE"/>
    <property type="match status" value="1"/>
</dbReference>
<organism evidence="7 8">
    <name type="scientific">Eucalyptus globulus</name>
    <name type="common">Tasmanian blue gum</name>
    <dbReference type="NCBI Taxonomy" id="34317"/>
    <lineage>
        <taxon>Eukaryota</taxon>
        <taxon>Viridiplantae</taxon>
        <taxon>Streptophyta</taxon>
        <taxon>Embryophyta</taxon>
        <taxon>Tracheophyta</taxon>
        <taxon>Spermatophyta</taxon>
        <taxon>Magnoliopsida</taxon>
        <taxon>eudicotyledons</taxon>
        <taxon>Gunneridae</taxon>
        <taxon>Pentapetalae</taxon>
        <taxon>rosids</taxon>
        <taxon>malvids</taxon>
        <taxon>Myrtales</taxon>
        <taxon>Myrtaceae</taxon>
        <taxon>Myrtoideae</taxon>
        <taxon>Eucalypteae</taxon>
        <taxon>Eucalyptus</taxon>
    </lineage>
</organism>
<feature type="region of interest" description="Disordered" evidence="6">
    <location>
        <begin position="1"/>
        <end position="20"/>
    </location>
</feature>
<dbReference type="AlphaFoldDB" id="A0ABD3JD10"/>
<proteinExistence type="inferred from homology"/>
<keyword evidence="3 4" id="KW-0808">Transferase</keyword>
<dbReference type="InterPro" id="IPR002213">
    <property type="entry name" value="UDP_glucos_trans"/>
</dbReference>
<evidence type="ECO:0000256" key="4">
    <source>
        <dbReference type="RuleBase" id="RU003718"/>
    </source>
</evidence>
<feature type="compositionally biased region" description="Basic and acidic residues" evidence="6">
    <location>
        <begin position="8"/>
        <end position="17"/>
    </location>
</feature>
<accession>A0ABD3JD10</accession>
<keyword evidence="8" id="KW-1185">Reference proteome</keyword>
<dbReference type="FunFam" id="3.40.50.2000:FF:000057">
    <property type="entry name" value="Glycosyltransferase"/>
    <property type="match status" value="1"/>
</dbReference>
<reference evidence="7 8" key="1">
    <citation type="submission" date="2024-11" db="EMBL/GenBank/DDBJ databases">
        <title>Chromosome-level genome assembly of Eucalyptus globulus Labill. provides insights into its genome evolution.</title>
        <authorList>
            <person name="Li X."/>
        </authorList>
    </citation>
    <scope>NUCLEOTIDE SEQUENCE [LARGE SCALE GENOMIC DNA]</scope>
    <source>
        <strain evidence="7">CL2024</strain>
        <tissue evidence="7">Fresh tender leaves</tissue>
    </source>
</reference>
<evidence type="ECO:0000256" key="3">
    <source>
        <dbReference type="ARBA" id="ARBA00022679"/>
    </source>
</evidence>
<dbReference type="GO" id="GO:0032787">
    <property type="term" value="P:monocarboxylic acid metabolic process"/>
    <property type="evidence" value="ECO:0007669"/>
    <property type="project" value="UniProtKB-ARBA"/>
</dbReference>
<dbReference type="SUPFAM" id="SSF53756">
    <property type="entry name" value="UDP-Glycosyltransferase/glycogen phosphorylase"/>
    <property type="match status" value="1"/>
</dbReference>
<dbReference type="Proteomes" id="UP001634007">
    <property type="component" value="Unassembled WGS sequence"/>
</dbReference>
<gene>
    <name evidence="7" type="ORF">ACJRO7_030083</name>
</gene>
<comment type="similarity">
    <text evidence="1 4">Belongs to the UDP-glycosyltransferase family.</text>
</comment>